<dbReference type="InterPro" id="IPR014718">
    <property type="entry name" value="GH-type_carb-bd"/>
</dbReference>
<gene>
    <name evidence="7" type="ORF">B7P33_07125</name>
</gene>
<dbReference type="GO" id="GO:0030246">
    <property type="term" value="F:carbohydrate binding"/>
    <property type="evidence" value="ECO:0007669"/>
    <property type="project" value="InterPro"/>
</dbReference>
<proteinExistence type="inferred from homology"/>
<dbReference type="InterPro" id="IPR008183">
    <property type="entry name" value="Aldose_1/G6P_1-epimerase"/>
</dbReference>
<reference evidence="7 8" key="1">
    <citation type="submission" date="2017-04" db="EMBL/GenBank/DDBJ databases">
        <title>A new member of the family Flavobacteriaceae isolated from ascidians.</title>
        <authorList>
            <person name="Chen L."/>
        </authorList>
    </citation>
    <scope>NUCLEOTIDE SEQUENCE [LARGE SCALE GENOMIC DNA]</scope>
    <source>
        <strain evidence="7 8">HQA918</strain>
    </source>
</reference>
<evidence type="ECO:0008006" key="9">
    <source>
        <dbReference type="Google" id="ProtNLM"/>
    </source>
</evidence>
<keyword evidence="4" id="KW-0106">Calcium</keyword>
<comment type="subunit">
    <text evidence="3">Monomer.</text>
</comment>
<accession>A0A2A4G8H1</accession>
<keyword evidence="6" id="KW-0119">Carbohydrate metabolism</keyword>
<dbReference type="OrthoDB" id="9779408at2"/>
<evidence type="ECO:0000256" key="1">
    <source>
        <dbReference type="ARBA" id="ARBA00001913"/>
    </source>
</evidence>
<dbReference type="PANTHER" id="PTHR10091:SF0">
    <property type="entry name" value="GALACTOSE MUTAROTASE"/>
    <property type="match status" value="1"/>
</dbReference>
<dbReference type="SUPFAM" id="SSF74650">
    <property type="entry name" value="Galactose mutarotase-like"/>
    <property type="match status" value="1"/>
</dbReference>
<dbReference type="Gene3D" id="2.70.98.10">
    <property type="match status" value="1"/>
</dbReference>
<sequence>MLLSILKTTPIRPCCKIFYFYDLFKILQMKEVELDNGLLKVKILNYGAILHSLQLTKPDGSIQELIKGCPTTEDYLTDSAYRGACIGRVAGRISNNGFSLNGTHYPLHTENGIHLHGGANGFSKKTWQIESVEEGNNPSVTLFRESAHGEEGYPGNLKVWVSYTLVDQQLVITHKATTDAPTLVNLTNHAYFQLDDSPQIDHYELILNATQQVALGEDLLPNGQLLAVGELDNDFTTPRPIKTKRFDSIFALDEGNIAGSAFSPKSGIRMELSTDQKALVIYTKPGDGSICFEAQGFPNAVHNPHFPQWTIQPGDTYHHQMTFRFDCLS</sequence>
<comment type="cofactor">
    <cofactor evidence="1">
        <name>Ca(2+)</name>
        <dbReference type="ChEBI" id="CHEBI:29108"/>
    </cofactor>
</comment>
<dbReference type="Pfam" id="PF01263">
    <property type="entry name" value="Aldose_epim"/>
    <property type="match status" value="1"/>
</dbReference>
<dbReference type="EMBL" id="NBWU01000002">
    <property type="protein sequence ID" value="PCE64927.1"/>
    <property type="molecule type" value="Genomic_DNA"/>
</dbReference>
<dbReference type="Proteomes" id="UP000219559">
    <property type="component" value="Unassembled WGS sequence"/>
</dbReference>
<evidence type="ECO:0000313" key="8">
    <source>
        <dbReference type="Proteomes" id="UP000219559"/>
    </source>
</evidence>
<keyword evidence="5" id="KW-0413">Isomerase</keyword>
<dbReference type="InterPro" id="IPR047215">
    <property type="entry name" value="Galactose_mutarotase-like"/>
</dbReference>
<comment type="similarity">
    <text evidence="2">Belongs to the aldose epimerase family.</text>
</comment>
<organism evidence="7 8">
    <name type="scientific">Sediminicola luteus</name>
    <dbReference type="NCBI Taxonomy" id="319238"/>
    <lineage>
        <taxon>Bacteria</taxon>
        <taxon>Pseudomonadati</taxon>
        <taxon>Bacteroidota</taxon>
        <taxon>Flavobacteriia</taxon>
        <taxon>Flavobacteriales</taxon>
        <taxon>Flavobacteriaceae</taxon>
        <taxon>Sediminicola</taxon>
    </lineage>
</organism>
<evidence type="ECO:0000256" key="6">
    <source>
        <dbReference type="ARBA" id="ARBA00023277"/>
    </source>
</evidence>
<dbReference type="GO" id="GO:0033499">
    <property type="term" value="P:galactose catabolic process via UDP-galactose, Leloir pathway"/>
    <property type="evidence" value="ECO:0007669"/>
    <property type="project" value="TreeGrafter"/>
</dbReference>
<dbReference type="PANTHER" id="PTHR10091">
    <property type="entry name" value="ALDOSE-1-EPIMERASE"/>
    <property type="match status" value="1"/>
</dbReference>
<dbReference type="InterPro" id="IPR011013">
    <property type="entry name" value="Gal_mutarotase_sf_dom"/>
</dbReference>
<evidence type="ECO:0000256" key="3">
    <source>
        <dbReference type="ARBA" id="ARBA00011245"/>
    </source>
</evidence>
<name>A0A2A4G8H1_9FLAO</name>
<keyword evidence="8" id="KW-1185">Reference proteome</keyword>
<evidence type="ECO:0000256" key="4">
    <source>
        <dbReference type="ARBA" id="ARBA00022837"/>
    </source>
</evidence>
<dbReference type="GO" id="GO:0005737">
    <property type="term" value="C:cytoplasm"/>
    <property type="evidence" value="ECO:0007669"/>
    <property type="project" value="TreeGrafter"/>
</dbReference>
<dbReference type="CDD" id="cd09019">
    <property type="entry name" value="galactose_mutarotase_like"/>
    <property type="match status" value="1"/>
</dbReference>
<dbReference type="AlphaFoldDB" id="A0A2A4G8H1"/>
<dbReference type="GO" id="GO:0006006">
    <property type="term" value="P:glucose metabolic process"/>
    <property type="evidence" value="ECO:0007669"/>
    <property type="project" value="TreeGrafter"/>
</dbReference>
<evidence type="ECO:0000256" key="5">
    <source>
        <dbReference type="ARBA" id="ARBA00023235"/>
    </source>
</evidence>
<protein>
    <recommendedName>
        <fullName evidence="9">Aldose 1-epimerase</fullName>
    </recommendedName>
</protein>
<dbReference type="GO" id="GO:0004034">
    <property type="term" value="F:aldose 1-epimerase activity"/>
    <property type="evidence" value="ECO:0007669"/>
    <property type="project" value="TreeGrafter"/>
</dbReference>
<evidence type="ECO:0000256" key="2">
    <source>
        <dbReference type="ARBA" id="ARBA00006206"/>
    </source>
</evidence>
<comment type="caution">
    <text evidence="7">The sequence shown here is derived from an EMBL/GenBank/DDBJ whole genome shotgun (WGS) entry which is preliminary data.</text>
</comment>
<evidence type="ECO:0000313" key="7">
    <source>
        <dbReference type="EMBL" id="PCE64927.1"/>
    </source>
</evidence>